<dbReference type="EC" id="3.1.3.15" evidence="3 8"/>
<accession>A0A9D2D1U2</accession>
<reference evidence="10" key="1">
    <citation type="journal article" date="2021" name="PeerJ">
        <title>Extensive microbial diversity within the chicken gut microbiome revealed by metagenomics and culture.</title>
        <authorList>
            <person name="Gilroy R."/>
            <person name="Ravi A."/>
            <person name="Getino M."/>
            <person name="Pursley I."/>
            <person name="Horton D.L."/>
            <person name="Alikhan N.F."/>
            <person name="Baker D."/>
            <person name="Gharbi K."/>
            <person name="Hall N."/>
            <person name="Watson M."/>
            <person name="Adriaenssens E.M."/>
            <person name="Foster-Nyarko E."/>
            <person name="Jarju S."/>
            <person name="Secka A."/>
            <person name="Antonio M."/>
            <person name="Oren A."/>
            <person name="Chaudhuri R.R."/>
            <person name="La Ragione R."/>
            <person name="Hildebrand F."/>
            <person name="Pallen M.J."/>
        </authorList>
    </citation>
    <scope>NUCLEOTIDE SEQUENCE</scope>
    <source>
        <strain evidence="10">CHK192-9172</strain>
    </source>
</reference>
<evidence type="ECO:0000256" key="6">
    <source>
        <dbReference type="ARBA" id="ARBA00023102"/>
    </source>
</evidence>
<evidence type="ECO:0000259" key="9">
    <source>
        <dbReference type="SMART" id="SM00481"/>
    </source>
</evidence>
<dbReference type="InterPro" id="IPR010140">
    <property type="entry name" value="Histidinol_P_phosphatase_HisJ"/>
</dbReference>
<dbReference type="Proteomes" id="UP000824024">
    <property type="component" value="Unassembled WGS sequence"/>
</dbReference>
<comment type="pathway">
    <text evidence="1 8">Amino-acid biosynthesis; L-histidine biosynthesis; L-histidine from 5-phospho-alpha-D-ribose 1-diphosphate: step 8/9.</text>
</comment>
<protein>
    <recommendedName>
        <fullName evidence="3 8">Histidinol-phosphatase</fullName>
        <shortName evidence="8">HolPase</shortName>
        <ecNumber evidence="3 8">3.1.3.15</ecNumber>
    </recommendedName>
</protein>
<dbReference type="InterPro" id="IPR004013">
    <property type="entry name" value="PHP_dom"/>
</dbReference>
<evidence type="ECO:0000256" key="2">
    <source>
        <dbReference type="ARBA" id="ARBA00009152"/>
    </source>
</evidence>
<evidence type="ECO:0000313" key="10">
    <source>
        <dbReference type="EMBL" id="HIZ06965.1"/>
    </source>
</evidence>
<reference evidence="10" key="2">
    <citation type="submission" date="2021-04" db="EMBL/GenBank/DDBJ databases">
        <authorList>
            <person name="Gilroy R."/>
        </authorList>
    </citation>
    <scope>NUCLEOTIDE SEQUENCE</scope>
    <source>
        <strain evidence="10">CHK192-9172</strain>
    </source>
</reference>
<keyword evidence="5 8" id="KW-0378">Hydrolase</keyword>
<proteinExistence type="inferred from homology"/>
<evidence type="ECO:0000256" key="1">
    <source>
        <dbReference type="ARBA" id="ARBA00004970"/>
    </source>
</evidence>
<evidence type="ECO:0000256" key="7">
    <source>
        <dbReference type="ARBA" id="ARBA00049158"/>
    </source>
</evidence>
<dbReference type="NCBIfam" id="TIGR01856">
    <property type="entry name" value="hisJ_fam"/>
    <property type="match status" value="1"/>
</dbReference>
<dbReference type="InterPro" id="IPR016195">
    <property type="entry name" value="Pol/histidinol_Pase-like"/>
</dbReference>
<dbReference type="SMART" id="SM00481">
    <property type="entry name" value="POLIIIAc"/>
    <property type="match status" value="1"/>
</dbReference>
<feature type="domain" description="Polymerase/histidinol phosphatase N-terminal" evidence="9">
    <location>
        <begin position="4"/>
        <end position="84"/>
    </location>
</feature>
<comment type="similarity">
    <text evidence="2 8">Belongs to the PHP hydrolase family. HisK subfamily.</text>
</comment>
<dbReference type="GO" id="GO:0005737">
    <property type="term" value="C:cytoplasm"/>
    <property type="evidence" value="ECO:0007669"/>
    <property type="project" value="TreeGrafter"/>
</dbReference>
<evidence type="ECO:0000256" key="4">
    <source>
        <dbReference type="ARBA" id="ARBA00022605"/>
    </source>
</evidence>
<evidence type="ECO:0000313" key="11">
    <source>
        <dbReference type="Proteomes" id="UP000824024"/>
    </source>
</evidence>
<evidence type="ECO:0000256" key="5">
    <source>
        <dbReference type="ARBA" id="ARBA00022801"/>
    </source>
</evidence>
<comment type="caution">
    <text evidence="10">The sequence shown here is derived from an EMBL/GenBank/DDBJ whole genome shotgun (WGS) entry which is preliminary data.</text>
</comment>
<dbReference type="Pfam" id="PF02811">
    <property type="entry name" value="PHP"/>
    <property type="match status" value="1"/>
</dbReference>
<dbReference type="SUPFAM" id="SSF89550">
    <property type="entry name" value="PHP domain-like"/>
    <property type="match status" value="1"/>
</dbReference>
<dbReference type="EMBL" id="DXCH01000092">
    <property type="protein sequence ID" value="HIZ06965.1"/>
    <property type="molecule type" value="Genomic_DNA"/>
</dbReference>
<name>A0A9D2D1U2_9FIRM</name>
<dbReference type="GO" id="GO:0004401">
    <property type="term" value="F:histidinol-phosphatase activity"/>
    <property type="evidence" value="ECO:0007669"/>
    <property type="project" value="UniProtKB-UniRule"/>
</dbReference>
<dbReference type="PANTHER" id="PTHR21039">
    <property type="entry name" value="HISTIDINOL PHOSPHATASE-RELATED"/>
    <property type="match status" value="1"/>
</dbReference>
<gene>
    <name evidence="10" type="ORF">IAA08_03400</name>
</gene>
<keyword evidence="6 8" id="KW-0368">Histidine biosynthesis</keyword>
<evidence type="ECO:0000256" key="3">
    <source>
        <dbReference type="ARBA" id="ARBA00013085"/>
    </source>
</evidence>
<dbReference type="PANTHER" id="PTHR21039:SF0">
    <property type="entry name" value="HISTIDINOL-PHOSPHATASE"/>
    <property type="match status" value="1"/>
</dbReference>
<dbReference type="AlphaFoldDB" id="A0A9D2D1U2"/>
<dbReference type="InterPro" id="IPR003141">
    <property type="entry name" value="Pol/His_phosphatase_N"/>
</dbReference>
<keyword evidence="4 8" id="KW-0028">Amino-acid biosynthesis</keyword>
<dbReference type="GO" id="GO:0000105">
    <property type="term" value="P:L-histidine biosynthetic process"/>
    <property type="evidence" value="ECO:0007669"/>
    <property type="project" value="UniProtKB-UniRule"/>
</dbReference>
<organism evidence="10 11">
    <name type="scientific">Candidatus Eubacterium avistercoris</name>
    <dbReference type="NCBI Taxonomy" id="2838567"/>
    <lineage>
        <taxon>Bacteria</taxon>
        <taxon>Bacillati</taxon>
        <taxon>Bacillota</taxon>
        <taxon>Clostridia</taxon>
        <taxon>Eubacteriales</taxon>
        <taxon>Eubacteriaceae</taxon>
        <taxon>Eubacterium</taxon>
    </lineage>
</organism>
<dbReference type="Gene3D" id="3.20.20.140">
    <property type="entry name" value="Metal-dependent hydrolases"/>
    <property type="match status" value="1"/>
</dbReference>
<sequence>MNVIDSHMHSSFSPDSQAEPVTMIRQALRDHFSHICFTDHMEYNHAEEQFELDVPAYIAALRRLKERYAKKIELHIGVELGLEPWLADSFHKLLQQYPFDFVIGSVHVADGLDPCYPEFFQGRTEKEAYEAYFQAVYDNIQAFCEFDILGHLDYVVRYGPNRNRFYTYEKHKEIIDEILRCLIEKGIGLELNTSGFRYGLGHPSPHEDILERYHDLGGEIITIGSDAHSPEYFAYEFTKAQNILKKCGFTYYTYFKERKPRFEKL</sequence>
<comment type="catalytic activity">
    <reaction evidence="7 8">
        <text>L-histidinol phosphate + H2O = L-histidinol + phosphate</text>
        <dbReference type="Rhea" id="RHEA:14465"/>
        <dbReference type="ChEBI" id="CHEBI:15377"/>
        <dbReference type="ChEBI" id="CHEBI:43474"/>
        <dbReference type="ChEBI" id="CHEBI:57699"/>
        <dbReference type="ChEBI" id="CHEBI:57980"/>
        <dbReference type="EC" id="3.1.3.15"/>
    </reaction>
</comment>
<evidence type="ECO:0000256" key="8">
    <source>
        <dbReference type="RuleBase" id="RU366003"/>
    </source>
</evidence>